<keyword evidence="1" id="KW-1227">Viral tail protein</keyword>
<dbReference type="GO" id="GO:0098003">
    <property type="term" value="P:viral tail assembly"/>
    <property type="evidence" value="ECO:0007669"/>
    <property type="project" value="UniProtKB-KW"/>
</dbReference>
<dbReference type="Proteomes" id="UP000250157">
    <property type="component" value="Segment"/>
</dbReference>
<feature type="domain" description="Baseplate wedge protein gp6" evidence="5">
    <location>
        <begin position="106"/>
        <end position="171"/>
    </location>
</feature>
<keyword evidence="8" id="KW-1185">Reference proteome</keyword>
<proteinExistence type="evidence at transcript level"/>
<reference evidence="7 8" key="1">
    <citation type="submission" date="2018-02" db="EMBL/GenBank/DDBJ databases">
        <title>Full genome sequencing of a novel polyvalent bacteriophage as one of T4-Family member.</title>
        <authorList>
            <person name="Kawasaki T."/>
            <person name="Saad A.M."/>
            <person name="Yamada T."/>
        </authorList>
    </citation>
    <scope>NUCLEOTIDE SEQUENCE [LARGE SCALE GENOMIC DNA]</scope>
    <source>
        <strain evidence="7 8">EcS1</strain>
    </source>
</reference>
<feature type="domain" description="Baseplate wedge protein gp6-like N-terminal helical" evidence="2">
    <location>
        <begin position="26"/>
        <end position="99"/>
    </location>
</feature>
<evidence type="ECO:0000256" key="1">
    <source>
        <dbReference type="HAMAP-Rule" id="MF_04102"/>
    </source>
</evidence>
<feature type="domain" description="Baseplate structural protein gp6 C-terminal" evidence="4">
    <location>
        <begin position="495"/>
        <end position="608"/>
    </location>
</feature>
<comment type="subunit">
    <text evidence="1">Homodimer; each gp6 molecule in the ring interacts with its two neighbors, forming an N-terminal dimer with one and a C-terminal dimer with the other.</text>
</comment>
<keyword evidence="1" id="KW-1226">Viral baseplate protein</keyword>
<accession>A0A2Z5ZCQ1</accession>
<evidence type="ECO:0000313" key="8">
    <source>
        <dbReference type="Proteomes" id="UP000250157"/>
    </source>
</evidence>
<feature type="domain" description="Baseplate wedge protein gp6 C-terminal" evidence="6">
    <location>
        <begin position="413"/>
        <end position="488"/>
    </location>
</feature>
<sequence length="651" mass="72841">MATTQPVNYQLTRTVNAIPEAFVGGTFDEIKKNLTDWLRGQKEFLDYDFTGSRINVLLDLLAYNTLYMQQFANTAIYESFIGTANQRSSVVQAAQDEGYLPSSKSAAQTSILLTCTHALNQPNIKIPRGTRFLAYARDTSADPYAFVVLEDVIAIKDNKSQYKPIVNLAQGRIIRTELLYDPTQPILIRDEKIDRKQVNLSVNGVSWTDWTNKSMVHAGSTSTIFYMRETIDGHTEFFFGEGVQSKAVAGGVLESNYIGGLKPTANSSIVIEYLRTDGESANGATDFSYADSLQYITVEKITENYDENPDYVGADGGGEPENIERIRELAVVKRESQMRCVTASDYDTFVSERFGSIVQAVQTFTDSEKPGYAFIAIKPNSGLYLTAVQREDIQAYLNDYNLAPITPSVISPNYLFLKHNIKVSYALNKLQESEQWLRSQVIDQIDAYYTKEVEIFNAGFAKSKMLTYVDNADHSILGSTAVITMVREILNFAATPSAGIKYYNQYTPRSVVSSPFEFTPVAPLVPYMVRIASTDKGEDGMGKMVIGPFRDGDVKENANIVPYTGTDFNKMTAPADQTKYYVIGELSYYSDYIYWDIAKIDLTSAQFEVQSIELSADPIEDNIFTKDGSLIVFEDDLRPQYTVITMEPITQ</sequence>
<comment type="function">
    <text evidence="1">Baseplate protein that is located next to the tail tube (inner baseplate). Involved in the tail assembly. Involved in sheath contraction.</text>
</comment>
<evidence type="ECO:0000313" key="7">
    <source>
        <dbReference type="EMBL" id="BBC78221.1"/>
    </source>
</evidence>
<comment type="similarity">
    <text evidence="1">Belongs to the T4likevirus baseplate wedge protein gp6 family.</text>
</comment>
<comment type="induction">
    <text evidence="1">Expressed in the late phase of the viral replicative cycle.</text>
</comment>
<dbReference type="Gene3D" id="3.30.300.200">
    <property type="match status" value="1"/>
</dbReference>
<dbReference type="KEGG" id="vg:65108360"/>
<dbReference type="Pfam" id="PF21379">
    <property type="entry name" value="Gp6-like_1st"/>
    <property type="match status" value="1"/>
</dbReference>
<feature type="domain" description="Baseplate structural protein gp6 C-terminal" evidence="3">
    <location>
        <begin position="342"/>
        <end position="410"/>
    </location>
</feature>
<keyword evidence="1" id="KW-1245">Viral tail assembly</keyword>
<dbReference type="Pfam" id="PF21387">
    <property type="entry name" value="Gp6_C-I"/>
    <property type="match status" value="1"/>
</dbReference>
<dbReference type="InterPro" id="IPR049028">
    <property type="entry name" value="gp6_C-II"/>
</dbReference>
<keyword evidence="1" id="KW-1188">Viral release from host cell</keyword>
<dbReference type="InterPro" id="IPR049027">
    <property type="entry name" value="Gp6_C-I"/>
</dbReference>
<evidence type="ECO:0000259" key="5">
    <source>
        <dbReference type="Pfam" id="PF21515"/>
    </source>
</evidence>
<dbReference type="Pfam" id="PF21871">
    <property type="entry name" value="Gp6_C-III"/>
    <property type="match status" value="1"/>
</dbReference>
<dbReference type="EMBL" id="LC371242">
    <property type="protein sequence ID" value="BBC78221.1"/>
    <property type="molecule type" value="Genomic_DNA"/>
</dbReference>
<dbReference type="Pfam" id="PF21472">
    <property type="entry name" value="gp6_C-domII"/>
    <property type="match status" value="1"/>
</dbReference>
<dbReference type="RefSeq" id="YP_010090868.1">
    <property type="nucleotide sequence ID" value="NC_055721.1"/>
</dbReference>
<dbReference type="Pfam" id="PF21515">
    <property type="entry name" value="Gp6_2nd"/>
    <property type="match status" value="1"/>
</dbReference>
<dbReference type="HAMAP" id="MF_04102">
    <property type="entry name" value="BP06_T4"/>
    <property type="match status" value="1"/>
</dbReference>
<dbReference type="InterPro" id="IPR054065">
    <property type="entry name" value="Gp6_C-III"/>
</dbReference>
<comment type="subcellular location">
    <subcellularLocation>
        <location evidence="1">Virion</location>
    </subcellularLocation>
    <text evidence="1">12 copies of gp6 form a continuous ring that makes up most of the inner baseplate.</text>
</comment>
<dbReference type="InterPro" id="IPR049029">
    <property type="entry name" value="Gp6_II_1st"/>
</dbReference>
<organism evidence="7 8">
    <name type="scientific">Escherichia phage EcS1</name>
    <dbReference type="NCBI Taxonomy" id="2083276"/>
    <lineage>
        <taxon>Viruses</taxon>
        <taxon>Duplodnaviria</taxon>
        <taxon>Heunggongvirae</taxon>
        <taxon>Uroviricota</taxon>
        <taxon>Caudoviricetes</taxon>
        <taxon>Pantevenvirales</taxon>
        <taxon>Straboviridae</taxon>
        <taxon>Tevenvirinae</taxon>
        <taxon>Kagamiyamavirus</taxon>
        <taxon>Kagamiyamavirus ecs1</taxon>
    </lineage>
</organism>
<dbReference type="GO" id="GO:0098025">
    <property type="term" value="C:virus tail, baseplate"/>
    <property type="evidence" value="ECO:0007669"/>
    <property type="project" value="UniProtKB-UniRule"/>
</dbReference>
<evidence type="ECO:0000259" key="6">
    <source>
        <dbReference type="Pfam" id="PF21871"/>
    </source>
</evidence>
<evidence type="ECO:0000259" key="3">
    <source>
        <dbReference type="Pfam" id="PF21387"/>
    </source>
</evidence>
<dbReference type="InterPro" id="IPR034698">
    <property type="entry name" value="GP6_T4"/>
</dbReference>
<evidence type="ECO:0000259" key="2">
    <source>
        <dbReference type="Pfam" id="PF21379"/>
    </source>
</evidence>
<protein>
    <recommendedName>
        <fullName evidence="1">Baseplate wedge protein gp6</fullName>
    </recommendedName>
</protein>
<dbReference type="GeneID" id="65108360"/>
<keyword evidence="1" id="KW-0946">Virion</keyword>
<dbReference type="InterPro" id="IPR049026">
    <property type="entry name" value="Gp6-like_N"/>
</dbReference>
<name>A0A2Z5ZCQ1_9CAUD</name>
<evidence type="ECO:0000259" key="4">
    <source>
        <dbReference type="Pfam" id="PF21472"/>
    </source>
</evidence>